<dbReference type="InterPro" id="IPR050124">
    <property type="entry name" value="tRNA_CCA-adding_enzyme"/>
</dbReference>
<feature type="binding site" evidence="11">
    <location>
        <position position="91"/>
    </location>
    <ligand>
        <name>CTP</name>
        <dbReference type="ChEBI" id="CHEBI:37563"/>
    </ligand>
</feature>
<evidence type="ECO:0000256" key="10">
    <source>
        <dbReference type="ARBA" id="ARBA00022884"/>
    </source>
</evidence>
<dbReference type="GO" id="GO:0004810">
    <property type="term" value="F:CCA tRNA nucleotidyltransferase activity"/>
    <property type="evidence" value="ECO:0007669"/>
    <property type="project" value="UniProtKB-UniRule"/>
</dbReference>
<keyword evidence="3 11" id="KW-0819">tRNA processing</keyword>
<feature type="binding site" evidence="11">
    <location>
        <position position="140"/>
    </location>
    <ligand>
        <name>CTP</name>
        <dbReference type="ChEBI" id="CHEBI:37563"/>
    </ligand>
</feature>
<evidence type="ECO:0000256" key="5">
    <source>
        <dbReference type="ARBA" id="ARBA00022723"/>
    </source>
</evidence>
<feature type="binding site" evidence="11">
    <location>
        <position position="8"/>
    </location>
    <ligand>
        <name>CTP</name>
        <dbReference type="ChEBI" id="CHEBI:37563"/>
    </ligand>
</feature>
<evidence type="ECO:0000256" key="1">
    <source>
        <dbReference type="ARBA" id="ARBA00001946"/>
    </source>
</evidence>
<sequence length="389" mass="43265">MQIYLVGGAVRDKLLSLPVKDKDFVVVGATPAEMLAQGYQQVGKDFPVFLHPSSKQEYALARTERKSGSGYTGFTCYAAPDVTLEQDLVRRDLTINAMVEDMNGQVIDPLNARADLDNRLLRHISESFSEDPLRVLRVARFAARFHQLGFTIAKETLTLMQAMTQAGDLAELTPERVWQEVEKTLSADNPDVFFQVLREIGALAVILPELDALFNLAVENNDTNEDDSTSIGQQALTQLKQSASLSTDLAVRFAALMQQLDNNQISIKALAKRCKVPNEHRDLALQVSAQQENIHNARSLTPVDIIRLFDKTDAWRKPERFQQILLTCSSSQVSKLVDEYKPTQYLMKMLNAACDVAVQPIIAAGFRGAEIKQQLTAQRISTLTALQSS</sequence>
<evidence type="ECO:0000256" key="3">
    <source>
        <dbReference type="ARBA" id="ARBA00022694"/>
    </source>
</evidence>
<comment type="catalytic activity">
    <reaction evidence="11">
        <text>a tRNA precursor + 2 CTP + ATP = a tRNA with a 3' CCA end + 3 diphosphate</text>
        <dbReference type="Rhea" id="RHEA:14433"/>
        <dbReference type="Rhea" id="RHEA-COMP:10465"/>
        <dbReference type="Rhea" id="RHEA-COMP:10468"/>
        <dbReference type="ChEBI" id="CHEBI:30616"/>
        <dbReference type="ChEBI" id="CHEBI:33019"/>
        <dbReference type="ChEBI" id="CHEBI:37563"/>
        <dbReference type="ChEBI" id="CHEBI:74896"/>
        <dbReference type="ChEBI" id="CHEBI:83071"/>
        <dbReference type="EC" id="2.7.7.72"/>
    </reaction>
</comment>
<evidence type="ECO:0000313" key="15">
    <source>
        <dbReference type="Proteomes" id="UP000250163"/>
    </source>
</evidence>
<evidence type="ECO:0000256" key="7">
    <source>
        <dbReference type="ARBA" id="ARBA00022800"/>
    </source>
</evidence>
<keyword evidence="14" id="KW-0378">Hydrolase</keyword>
<dbReference type="GO" id="GO:0001680">
    <property type="term" value="P:tRNA 3'-terminal CCA addition"/>
    <property type="evidence" value="ECO:0007669"/>
    <property type="project" value="UniProtKB-UniRule"/>
</dbReference>
<protein>
    <recommendedName>
        <fullName evidence="11">CCA-adding enzyme</fullName>
        <ecNumber evidence="11">2.7.7.72</ecNumber>
    </recommendedName>
    <alternativeName>
        <fullName evidence="11">CCA tRNA nucleotidyltransferase</fullName>
    </alternativeName>
    <alternativeName>
        <fullName evidence="11">tRNA CCA-pyrophosphorylase</fullName>
    </alternativeName>
    <alternativeName>
        <fullName evidence="11">tRNA adenylyl-/cytidylyl- transferase</fullName>
    </alternativeName>
    <alternativeName>
        <fullName evidence="11">tRNA nucleotidyltransferase</fullName>
    </alternativeName>
    <alternativeName>
        <fullName evidence="11">tRNA-NT</fullName>
    </alternativeName>
</protein>
<keyword evidence="4 11" id="KW-0548">Nucleotidyltransferase</keyword>
<dbReference type="PANTHER" id="PTHR47545:SF1">
    <property type="entry name" value="MULTIFUNCTIONAL CCA PROTEIN"/>
    <property type="match status" value="1"/>
</dbReference>
<keyword evidence="2 11" id="KW-0808">Transferase</keyword>
<dbReference type="GO" id="GO:0000287">
    <property type="term" value="F:magnesium ion binding"/>
    <property type="evidence" value="ECO:0007669"/>
    <property type="project" value="UniProtKB-UniRule"/>
</dbReference>
<dbReference type="SUPFAM" id="SSF81891">
    <property type="entry name" value="Poly A polymerase C-terminal region-like"/>
    <property type="match status" value="1"/>
</dbReference>
<dbReference type="EC" id="2.7.7.72" evidence="11"/>
<comment type="cofactor">
    <cofactor evidence="1 11">
        <name>Mg(2+)</name>
        <dbReference type="ChEBI" id="CHEBI:18420"/>
    </cofactor>
</comment>
<dbReference type="Gene3D" id="3.30.460.10">
    <property type="entry name" value="Beta Polymerase, domain 2"/>
    <property type="match status" value="1"/>
</dbReference>
<name>A0A330LSJ0_9GAMM</name>
<evidence type="ECO:0000256" key="2">
    <source>
        <dbReference type="ARBA" id="ARBA00022679"/>
    </source>
</evidence>
<dbReference type="PIRSF" id="PIRSF000813">
    <property type="entry name" value="CCA_bact"/>
    <property type="match status" value="1"/>
</dbReference>
<evidence type="ECO:0000256" key="9">
    <source>
        <dbReference type="ARBA" id="ARBA00022842"/>
    </source>
</evidence>
<dbReference type="Pfam" id="PF12627">
    <property type="entry name" value="PolyA_pol_RNAbd"/>
    <property type="match status" value="1"/>
</dbReference>
<keyword evidence="9 11" id="KW-0460">Magnesium</keyword>
<feature type="binding site" evidence="11">
    <location>
        <position position="11"/>
    </location>
    <ligand>
        <name>ATP</name>
        <dbReference type="ChEBI" id="CHEBI:30616"/>
    </ligand>
</feature>
<evidence type="ECO:0000259" key="13">
    <source>
        <dbReference type="Pfam" id="PF12627"/>
    </source>
</evidence>
<dbReference type="PANTHER" id="PTHR47545">
    <property type="entry name" value="MULTIFUNCTIONAL CCA PROTEIN"/>
    <property type="match status" value="1"/>
</dbReference>
<reference evidence="15" key="1">
    <citation type="submission" date="2018-05" db="EMBL/GenBank/DDBJ databases">
        <authorList>
            <person name="Cea G.-C."/>
            <person name="William W."/>
        </authorList>
    </citation>
    <scope>NUCLEOTIDE SEQUENCE [LARGE SCALE GENOMIC DNA]</scope>
    <source>
        <strain evidence="15">DB21MT 5</strain>
    </source>
</reference>
<comment type="catalytic activity">
    <reaction evidence="11">
        <text>a tRNA with a 3' CCA end + 2 CTP + ATP = a tRNA with a 3' CCACCA end + 3 diphosphate</text>
        <dbReference type="Rhea" id="RHEA:76235"/>
        <dbReference type="Rhea" id="RHEA-COMP:10468"/>
        <dbReference type="Rhea" id="RHEA-COMP:18655"/>
        <dbReference type="ChEBI" id="CHEBI:30616"/>
        <dbReference type="ChEBI" id="CHEBI:33019"/>
        <dbReference type="ChEBI" id="CHEBI:37563"/>
        <dbReference type="ChEBI" id="CHEBI:83071"/>
        <dbReference type="ChEBI" id="CHEBI:195187"/>
    </reaction>
</comment>
<feature type="binding site" evidence="11">
    <location>
        <position position="91"/>
    </location>
    <ligand>
        <name>ATP</name>
        <dbReference type="ChEBI" id="CHEBI:30616"/>
    </ligand>
</feature>
<evidence type="ECO:0000313" key="14">
    <source>
        <dbReference type="EMBL" id="SQD78941.1"/>
    </source>
</evidence>
<dbReference type="OrthoDB" id="9805698at2"/>
<feature type="domain" description="tRNA nucleotidyltransferase/poly(A) polymerase RNA and SrmB- binding" evidence="13">
    <location>
        <begin position="149"/>
        <end position="212"/>
    </location>
</feature>
<dbReference type="EMBL" id="LS483250">
    <property type="protein sequence ID" value="SQD78941.1"/>
    <property type="molecule type" value="Genomic_DNA"/>
</dbReference>
<proteinExistence type="inferred from homology"/>
<evidence type="ECO:0000256" key="4">
    <source>
        <dbReference type="ARBA" id="ARBA00022695"/>
    </source>
</evidence>
<dbReference type="InterPro" id="IPR032828">
    <property type="entry name" value="PolyA_RNA-bd"/>
</dbReference>
<keyword evidence="10 11" id="KW-0694">RNA-binding</keyword>
<dbReference type="RefSeq" id="WP_112715316.1">
    <property type="nucleotide sequence ID" value="NZ_LS483250.1"/>
</dbReference>
<dbReference type="HAMAP" id="MF_01262">
    <property type="entry name" value="CCA_bact_type2"/>
    <property type="match status" value="1"/>
</dbReference>
<dbReference type="GO" id="GO:0000049">
    <property type="term" value="F:tRNA binding"/>
    <property type="evidence" value="ECO:0007669"/>
    <property type="project" value="UniProtKB-UniRule"/>
</dbReference>
<feature type="binding site" evidence="11">
    <location>
        <position position="21"/>
    </location>
    <ligand>
        <name>Mg(2+)</name>
        <dbReference type="ChEBI" id="CHEBI:18420"/>
    </ligand>
</feature>
<accession>A0A330LSJ0</accession>
<feature type="binding site" evidence="11">
    <location>
        <position position="11"/>
    </location>
    <ligand>
        <name>CTP</name>
        <dbReference type="ChEBI" id="CHEBI:37563"/>
    </ligand>
</feature>
<keyword evidence="8 11" id="KW-0067">ATP-binding</keyword>
<dbReference type="SUPFAM" id="SSF81301">
    <property type="entry name" value="Nucleotidyltransferase"/>
    <property type="match status" value="1"/>
</dbReference>
<dbReference type="Gene3D" id="1.10.3090.10">
    <property type="entry name" value="cca-adding enzyme, domain 2"/>
    <property type="match status" value="1"/>
</dbReference>
<feature type="binding site" evidence="11">
    <location>
        <position position="8"/>
    </location>
    <ligand>
        <name>ATP</name>
        <dbReference type="ChEBI" id="CHEBI:30616"/>
    </ligand>
</feature>
<organism evidence="14 15">
    <name type="scientific">Moritella yayanosii</name>
    <dbReference type="NCBI Taxonomy" id="69539"/>
    <lineage>
        <taxon>Bacteria</taxon>
        <taxon>Pseudomonadati</taxon>
        <taxon>Pseudomonadota</taxon>
        <taxon>Gammaproteobacteria</taxon>
        <taxon>Alteromonadales</taxon>
        <taxon>Moritellaceae</taxon>
        <taxon>Moritella</taxon>
    </lineage>
</organism>
<dbReference type="AlphaFoldDB" id="A0A330LSJ0"/>
<dbReference type="InterPro" id="IPR002646">
    <property type="entry name" value="PolA_pol_head_dom"/>
</dbReference>
<feature type="binding site" evidence="11">
    <location>
        <position position="137"/>
    </location>
    <ligand>
        <name>CTP</name>
        <dbReference type="ChEBI" id="CHEBI:37563"/>
    </ligand>
</feature>
<dbReference type="Pfam" id="PF01743">
    <property type="entry name" value="PolyA_pol"/>
    <property type="match status" value="1"/>
</dbReference>
<evidence type="ECO:0000256" key="8">
    <source>
        <dbReference type="ARBA" id="ARBA00022840"/>
    </source>
</evidence>
<comment type="miscellaneous">
    <text evidence="11">A single active site specifically recognizes both ATP and CTP and is responsible for their addition.</text>
</comment>
<keyword evidence="6 11" id="KW-0547">Nucleotide-binding</keyword>
<evidence type="ECO:0000256" key="11">
    <source>
        <dbReference type="HAMAP-Rule" id="MF_01262"/>
    </source>
</evidence>
<feature type="binding site" evidence="11">
    <location>
        <position position="140"/>
    </location>
    <ligand>
        <name>ATP</name>
        <dbReference type="ChEBI" id="CHEBI:30616"/>
    </ligand>
</feature>
<keyword evidence="15" id="KW-1185">Reference proteome</keyword>
<dbReference type="InterPro" id="IPR012006">
    <property type="entry name" value="CCA_bact"/>
</dbReference>
<dbReference type="GO" id="GO:0160016">
    <property type="term" value="F:CCACCA tRNA nucleotidyltransferase activity"/>
    <property type="evidence" value="ECO:0007669"/>
    <property type="project" value="RHEA"/>
</dbReference>
<dbReference type="Proteomes" id="UP000250163">
    <property type="component" value="Chromosome MORIYA"/>
</dbReference>
<keyword evidence="5 11" id="KW-0479">Metal-binding</keyword>
<dbReference type="KEGG" id="mya:MORIYA_2465"/>
<evidence type="ECO:0000259" key="12">
    <source>
        <dbReference type="Pfam" id="PF01743"/>
    </source>
</evidence>
<comment type="similarity">
    <text evidence="11">Belongs to the tRNA nucleotidyltransferase/poly(A) polymerase family. Bacterial CCA-adding enzyme type 2 subfamily.</text>
</comment>
<keyword evidence="7 11" id="KW-0692">RNA repair</keyword>
<dbReference type="GO" id="GO:0016787">
    <property type="term" value="F:hydrolase activity"/>
    <property type="evidence" value="ECO:0007669"/>
    <property type="project" value="UniProtKB-KW"/>
</dbReference>
<gene>
    <name evidence="11 14" type="primary">cca</name>
    <name evidence="14" type="ORF">MORIYA_2465</name>
</gene>
<dbReference type="InterPro" id="IPR043519">
    <property type="entry name" value="NT_sf"/>
</dbReference>
<comment type="function">
    <text evidence="11">Catalyzes the addition and repair of the essential 3'-terminal CCA sequence in tRNAs without using a nucleic acid template. Adds these three nucleotides in the order of C, C, and A to the tRNA nucleotide-73, using CTP and ATP as substrates and producing inorganic pyrophosphate. tRNA 3'-terminal CCA addition is required both for tRNA processing and repair. Also involved in tRNA surveillance by mediating tandem CCA addition to generate a CCACCA at the 3' terminus of unstable tRNAs. While stable tRNAs receive only 3'-terminal CCA, unstable tRNAs are marked with CCACCA and rapidly degraded.</text>
</comment>
<feature type="binding site" evidence="11">
    <location>
        <position position="23"/>
    </location>
    <ligand>
        <name>Mg(2+)</name>
        <dbReference type="ChEBI" id="CHEBI:18420"/>
    </ligand>
</feature>
<dbReference type="GO" id="GO:0042245">
    <property type="term" value="P:RNA repair"/>
    <property type="evidence" value="ECO:0007669"/>
    <property type="project" value="UniProtKB-KW"/>
</dbReference>
<evidence type="ECO:0000256" key="6">
    <source>
        <dbReference type="ARBA" id="ARBA00022741"/>
    </source>
</evidence>
<dbReference type="GO" id="GO:0005524">
    <property type="term" value="F:ATP binding"/>
    <property type="evidence" value="ECO:0007669"/>
    <property type="project" value="UniProtKB-UniRule"/>
</dbReference>
<feature type="domain" description="Poly A polymerase head" evidence="12">
    <location>
        <begin position="3"/>
        <end position="122"/>
    </location>
</feature>
<dbReference type="NCBIfam" id="NF008137">
    <property type="entry name" value="PRK10885.1"/>
    <property type="match status" value="1"/>
</dbReference>
<feature type="binding site" evidence="11">
    <location>
        <position position="137"/>
    </location>
    <ligand>
        <name>ATP</name>
        <dbReference type="ChEBI" id="CHEBI:30616"/>
    </ligand>
</feature>